<evidence type="ECO:0000256" key="3">
    <source>
        <dbReference type="ARBA" id="ARBA00023295"/>
    </source>
</evidence>
<dbReference type="Pfam" id="PF00295">
    <property type="entry name" value="Glyco_hydro_28"/>
    <property type="match status" value="1"/>
</dbReference>
<evidence type="ECO:0000313" key="5">
    <source>
        <dbReference type="EMBL" id="AHF78109.1"/>
    </source>
</evidence>
<dbReference type="Gene3D" id="2.160.20.10">
    <property type="entry name" value="Single-stranded right-handed beta-helix, Pectin lyase-like"/>
    <property type="match status" value="1"/>
</dbReference>
<dbReference type="Proteomes" id="UP000019028">
    <property type="component" value="Chromosome"/>
</dbReference>
<evidence type="ECO:0000256" key="4">
    <source>
        <dbReference type="RuleBase" id="RU361169"/>
    </source>
</evidence>
<dbReference type="RefSeq" id="WP_025423248.1">
    <property type="nucleotide sequence ID" value="NZ_CP006569.1"/>
</dbReference>
<dbReference type="InterPro" id="IPR011050">
    <property type="entry name" value="Pectin_lyase_fold/virulence"/>
</dbReference>
<dbReference type="AlphaFoldDB" id="W0HWF6"/>
<keyword evidence="2 4" id="KW-0378">Hydrolase</keyword>
<proteinExistence type="inferred from homology"/>
<gene>
    <name evidence="5" type="ORF">Sant_3103</name>
</gene>
<evidence type="ECO:0000313" key="6">
    <source>
        <dbReference type="Proteomes" id="UP000019028"/>
    </source>
</evidence>
<dbReference type="PANTHER" id="PTHR31339:SF9">
    <property type="entry name" value="PLASMIN AND FIBRONECTIN-BINDING PROTEIN A"/>
    <property type="match status" value="1"/>
</dbReference>
<dbReference type="PANTHER" id="PTHR31339">
    <property type="entry name" value="PECTIN LYASE-RELATED"/>
    <property type="match status" value="1"/>
</dbReference>
<protein>
    <submittedName>
        <fullName evidence="5">Putative polygalacturonase</fullName>
    </submittedName>
</protein>
<dbReference type="InterPro" id="IPR051801">
    <property type="entry name" value="GH28_Enzymes"/>
</dbReference>
<dbReference type="InterPro" id="IPR006626">
    <property type="entry name" value="PbH1"/>
</dbReference>
<dbReference type="KEGG" id="sod:Sant_3103"/>
<dbReference type="InterPro" id="IPR000743">
    <property type="entry name" value="Glyco_hydro_28"/>
</dbReference>
<dbReference type="SUPFAM" id="SSF51126">
    <property type="entry name" value="Pectin lyase-like"/>
    <property type="match status" value="1"/>
</dbReference>
<keyword evidence="3 4" id="KW-0326">Glycosidase</keyword>
<sequence length="432" mass="47548">MTRYNATHFPTLQDAIDAAAASASPGASAELIVPAGVYETGPVTLYSDLILTLEAGAIIRFRADPHCYPPIWTRWEGIECYAMRPLMYASEASNITLRGEGVIDGAGQWWWDTFRQIEAEDRMTPRESYELALAARNPDYLSRPGGGARPQTQFLRPPLLQFWKCRHIRLEDITLQNSPFWTCHTVYSRDIILRGVKILNPADAINTDAVDLDSSEDIVIEHCLFDVGDDAVTLKSGSGADGLRINLPTRGVTVSHCKILASHGGIAIGSETAGGIEDVTVNDCVFEGTQRAIRLKSRRGRGGTIKNITLSNLTMTGCWCPIVIGQYFAPGVLPAERDTTLSETAQPVTPMTPRIENVRIAHVQATDIRATAAFIVGLPEAPIQRVTIENYRYSLAQADQLLPTWHTEPTEGHFHDDDRGIKVVNAEHVTFL</sequence>
<keyword evidence="6" id="KW-1185">Reference proteome</keyword>
<dbReference type="InterPro" id="IPR012334">
    <property type="entry name" value="Pectin_lyas_fold"/>
</dbReference>
<name>W0HWF6_9GAMM</name>
<organism evidence="5 6">
    <name type="scientific">Sodalis praecaptivus</name>
    <dbReference type="NCBI Taxonomy" id="1239307"/>
    <lineage>
        <taxon>Bacteria</taxon>
        <taxon>Pseudomonadati</taxon>
        <taxon>Pseudomonadota</taxon>
        <taxon>Gammaproteobacteria</taxon>
        <taxon>Enterobacterales</taxon>
        <taxon>Bruguierivoracaceae</taxon>
        <taxon>Sodalis</taxon>
    </lineage>
</organism>
<dbReference type="GO" id="GO:0005975">
    <property type="term" value="P:carbohydrate metabolic process"/>
    <property type="evidence" value="ECO:0007669"/>
    <property type="project" value="InterPro"/>
</dbReference>
<accession>W0HWF6</accession>
<evidence type="ECO:0000256" key="1">
    <source>
        <dbReference type="ARBA" id="ARBA00008834"/>
    </source>
</evidence>
<dbReference type="HOGENOM" id="CLU_016031_8_3_6"/>
<dbReference type="EMBL" id="CP006569">
    <property type="protein sequence ID" value="AHF78109.1"/>
    <property type="molecule type" value="Genomic_DNA"/>
</dbReference>
<dbReference type="GO" id="GO:0004650">
    <property type="term" value="F:polygalacturonase activity"/>
    <property type="evidence" value="ECO:0007669"/>
    <property type="project" value="InterPro"/>
</dbReference>
<evidence type="ECO:0000256" key="2">
    <source>
        <dbReference type="ARBA" id="ARBA00022801"/>
    </source>
</evidence>
<dbReference type="OrthoDB" id="9795222at2"/>
<reference evidence="5 6" key="1">
    <citation type="journal article" date="2014" name="Genome Biol. Evol.">
        <title>Genome degeneration and adaptation in a nascent stage of symbiosis.</title>
        <authorList>
            <person name="Oakeson K.F."/>
            <person name="Gil R."/>
            <person name="Clayton A.L."/>
            <person name="Dunn D.M."/>
            <person name="von Niederhausern A.C."/>
            <person name="Hamil C."/>
            <person name="Aoyagi A."/>
            <person name="Duval B."/>
            <person name="Baca A."/>
            <person name="Silva F.J."/>
            <person name="Vallier A."/>
            <person name="Jackson D.G."/>
            <person name="Latorre A."/>
            <person name="Weiss R.B."/>
            <person name="Heddi A."/>
            <person name="Moya A."/>
            <person name="Dale C."/>
        </authorList>
    </citation>
    <scope>NUCLEOTIDE SEQUENCE [LARGE SCALE GENOMIC DNA]</scope>
    <source>
        <strain evidence="5 6">HS1</strain>
    </source>
</reference>
<comment type="similarity">
    <text evidence="1 4">Belongs to the glycosyl hydrolase 28 family.</text>
</comment>
<dbReference type="PATRIC" id="fig|1239307.3.peg.3426"/>
<dbReference type="SMART" id="SM00710">
    <property type="entry name" value="PbH1"/>
    <property type="match status" value="6"/>
</dbReference>